<proteinExistence type="predicted"/>
<feature type="compositionally biased region" description="Low complexity" evidence="2">
    <location>
        <begin position="306"/>
        <end position="324"/>
    </location>
</feature>
<feature type="region of interest" description="Disordered" evidence="2">
    <location>
        <begin position="305"/>
        <end position="329"/>
    </location>
</feature>
<feature type="region of interest" description="Disordered" evidence="2">
    <location>
        <begin position="1"/>
        <end position="49"/>
    </location>
</feature>
<evidence type="ECO:0000313" key="3">
    <source>
        <dbReference type="EMBL" id="KAK7444264.1"/>
    </source>
</evidence>
<reference evidence="3 4" key="1">
    <citation type="submission" date="2024-01" db="EMBL/GenBank/DDBJ databases">
        <title>A draft genome for the cacao thread blight pathogen Marasmiellus scandens.</title>
        <authorList>
            <person name="Baruah I.K."/>
            <person name="Leung J."/>
            <person name="Bukari Y."/>
            <person name="Amoako-Attah I."/>
            <person name="Meinhardt L.W."/>
            <person name="Bailey B.A."/>
            <person name="Cohen S.P."/>
        </authorList>
    </citation>
    <scope>NUCLEOTIDE SEQUENCE [LARGE SCALE GENOMIC DNA]</scope>
    <source>
        <strain evidence="3 4">GH-19</strain>
    </source>
</reference>
<organism evidence="3 4">
    <name type="scientific">Marasmiellus scandens</name>
    <dbReference type="NCBI Taxonomy" id="2682957"/>
    <lineage>
        <taxon>Eukaryota</taxon>
        <taxon>Fungi</taxon>
        <taxon>Dikarya</taxon>
        <taxon>Basidiomycota</taxon>
        <taxon>Agaricomycotina</taxon>
        <taxon>Agaricomycetes</taxon>
        <taxon>Agaricomycetidae</taxon>
        <taxon>Agaricales</taxon>
        <taxon>Marasmiineae</taxon>
        <taxon>Omphalotaceae</taxon>
        <taxon>Marasmiellus</taxon>
    </lineage>
</organism>
<feature type="compositionally biased region" description="Polar residues" evidence="2">
    <location>
        <begin position="25"/>
        <end position="35"/>
    </location>
</feature>
<gene>
    <name evidence="3" type="ORF">VKT23_015274</name>
</gene>
<accession>A0ABR1J0P8</accession>
<keyword evidence="4" id="KW-1185">Reference proteome</keyword>
<protein>
    <submittedName>
        <fullName evidence="3">Uncharacterized protein</fullName>
    </submittedName>
</protein>
<evidence type="ECO:0000313" key="4">
    <source>
        <dbReference type="Proteomes" id="UP001498398"/>
    </source>
</evidence>
<evidence type="ECO:0000256" key="2">
    <source>
        <dbReference type="SAM" id="MobiDB-lite"/>
    </source>
</evidence>
<evidence type="ECO:0000256" key="1">
    <source>
        <dbReference type="SAM" id="Coils"/>
    </source>
</evidence>
<feature type="coiled-coil region" evidence="1">
    <location>
        <begin position="144"/>
        <end position="171"/>
    </location>
</feature>
<sequence length="379" mass="41209">MAPKKKTQNKSNGPNVSPKDERADTNTTPKQQSKTIVPESPALSSATTLRGSPIMPFSSLKPGVAFSPLTPLKEDGLFSKDVNTSGMDELPLPPDVKAVADLLENMKRTLRAMQSTVSVLGRQTEKAAVLAPAIKVNQELAHLREILEKRTQEQADEVAKLQQRLEEELKEAISGKLKDQAMEMLKEAVSKKVHERVQTQLNSNIPSELRHQVKSHRRQVLEIKTNIHNINARSFNSSLRSTTDTLRPLLRPLPSAEQSPPHAGDISAPDATAAPTPSDRFPSTLGELWSLSAEQAKQLVADYGLSKSTTPSPSSTNSKKTSSTAGGEREEDINKLMHHIGVPFKLLPVPISASQSQAGKRLLSPLIIATNEVDSGYGL</sequence>
<dbReference type="Proteomes" id="UP001498398">
    <property type="component" value="Unassembled WGS sequence"/>
</dbReference>
<feature type="compositionally biased region" description="Low complexity" evidence="2">
    <location>
        <begin position="267"/>
        <end position="279"/>
    </location>
</feature>
<dbReference type="EMBL" id="JBANRG010000051">
    <property type="protein sequence ID" value="KAK7444264.1"/>
    <property type="molecule type" value="Genomic_DNA"/>
</dbReference>
<feature type="region of interest" description="Disordered" evidence="2">
    <location>
        <begin position="251"/>
        <end position="284"/>
    </location>
</feature>
<comment type="caution">
    <text evidence="3">The sequence shown here is derived from an EMBL/GenBank/DDBJ whole genome shotgun (WGS) entry which is preliminary data.</text>
</comment>
<name>A0ABR1J0P8_9AGAR</name>
<keyword evidence="1" id="KW-0175">Coiled coil</keyword>